<keyword evidence="3" id="KW-1185">Reference proteome</keyword>
<protein>
    <recommendedName>
        <fullName evidence="4">SusD/RagB family nutrient-binding outer membrane lipoprotein</fullName>
    </recommendedName>
</protein>
<dbReference type="Gene3D" id="1.25.40.390">
    <property type="match status" value="1"/>
</dbReference>
<dbReference type="STRING" id="1203610.HMPREF1536_03588"/>
<dbReference type="PROSITE" id="PS51257">
    <property type="entry name" value="PROKAR_LIPOPROTEIN"/>
    <property type="match status" value="1"/>
</dbReference>
<accession>A0A0F5J9B9</accession>
<name>A0A0F5J9B9_9BACT</name>
<evidence type="ECO:0000313" key="2">
    <source>
        <dbReference type="EMBL" id="KKB54007.1"/>
    </source>
</evidence>
<dbReference type="InterPro" id="IPR011990">
    <property type="entry name" value="TPR-like_helical_dom_sf"/>
</dbReference>
<dbReference type="HOGENOM" id="CLU_025928_1_0_10"/>
<dbReference type="Pfam" id="PF12771">
    <property type="entry name" value="SusD-like_2"/>
    <property type="match status" value="1"/>
</dbReference>
<feature type="signal peptide" evidence="1">
    <location>
        <begin position="1"/>
        <end position="24"/>
    </location>
</feature>
<dbReference type="SUPFAM" id="SSF48452">
    <property type="entry name" value="TPR-like"/>
    <property type="match status" value="1"/>
</dbReference>
<sequence>MKRYKLKLSIITAGVTFLMGMVGCTDSFERVNTDPDRTNEAPITNQLAYVIRYASTTLFDPWNDMNEPSTYGGHLTKIQYIDESRYEFRTGVVENKWYYVYLTLNNVKDIRRRAAEGELVNMESVAKVWEAMLVSIATDTWRDVPYSEAARMDEGILLPRYDRQEDIYPALLEMLATAADGFATGASDPLGDGDILFSGDVLKWQKYCNSMRLRLAMRISGVDAGLAKSTVEQIMGNPAKYPVMEDNKDNAFFVWPGETPYIEPWANDSRTRDDHAVSDVLVNLMKSLDDPRLPSYAHPASDGEFRGGVIGAASVEPDLSLFSRIGARFRDEFKGFTPYYRSAEVYFHLAEAAKLGWSVGMSAKEAYERGVTLSLQENEVEDATAYLEGKAKFNDTLEQIYEQEWIALFKQGMEGWSLYRRTGVPATNYHAPGSHYVGHNTPPFRYPYPINESSLNGANVEPFKAEIKDDFWGKQMWWDTRTGVN</sequence>
<feature type="chain" id="PRO_5002488909" description="SusD/RagB family nutrient-binding outer membrane lipoprotein" evidence="1">
    <location>
        <begin position="25"/>
        <end position="485"/>
    </location>
</feature>
<proteinExistence type="predicted"/>
<dbReference type="EMBL" id="AQHW01000017">
    <property type="protein sequence ID" value="KKB54007.1"/>
    <property type="molecule type" value="Genomic_DNA"/>
</dbReference>
<dbReference type="InterPro" id="IPR041662">
    <property type="entry name" value="SusD-like_2"/>
</dbReference>
<reference evidence="2 3" key="1">
    <citation type="submission" date="2013-04" db="EMBL/GenBank/DDBJ databases">
        <title>The Genome Sequence of Parabacteroides gordonii DSM 23371.</title>
        <authorList>
            <consortium name="The Broad Institute Genomics Platform"/>
            <person name="Earl A."/>
            <person name="Ward D."/>
            <person name="Feldgarden M."/>
            <person name="Gevers D."/>
            <person name="Martens E."/>
            <person name="Sakamoto M."/>
            <person name="Benno Y."/>
            <person name="Suzuki N."/>
            <person name="Matsunaga N."/>
            <person name="Koshihara K."/>
            <person name="Seki M."/>
            <person name="Komiya H."/>
            <person name="Walker B."/>
            <person name="Young S."/>
            <person name="Zeng Q."/>
            <person name="Gargeya S."/>
            <person name="Fitzgerald M."/>
            <person name="Haas B."/>
            <person name="Abouelleil A."/>
            <person name="Allen A.W."/>
            <person name="Alvarado L."/>
            <person name="Arachchi H.M."/>
            <person name="Berlin A.M."/>
            <person name="Chapman S.B."/>
            <person name="Gainer-Dewar J."/>
            <person name="Goldberg J."/>
            <person name="Griggs A."/>
            <person name="Gujja S."/>
            <person name="Hansen M."/>
            <person name="Howarth C."/>
            <person name="Imamovic A."/>
            <person name="Ireland A."/>
            <person name="Larimer J."/>
            <person name="McCowan C."/>
            <person name="Murphy C."/>
            <person name="Pearson M."/>
            <person name="Poon T.W."/>
            <person name="Priest M."/>
            <person name="Roberts A."/>
            <person name="Saif S."/>
            <person name="Shea T."/>
            <person name="Sisk P."/>
            <person name="Sykes S."/>
            <person name="Wortman J."/>
            <person name="Nusbaum C."/>
            <person name="Birren B."/>
        </authorList>
    </citation>
    <scope>NUCLEOTIDE SEQUENCE [LARGE SCALE GENOMIC DNA]</scope>
    <source>
        <strain evidence="2 3">MS-1</strain>
    </source>
</reference>
<dbReference type="PATRIC" id="fig|1203610.3.peg.3657"/>
<organism evidence="2 3">
    <name type="scientific">Parabacteroides gordonii MS-1 = DSM 23371</name>
    <dbReference type="NCBI Taxonomy" id="1203610"/>
    <lineage>
        <taxon>Bacteria</taxon>
        <taxon>Pseudomonadati</taxon>
        <taxon>Bacteroidota</taxon>
        <taxon>Bacteroidia</taxon>
        <taxon>Bacteroidales</taxon>
        <taxon>Tannerellaceae</taxon>
        <taxon>Parabacteroides</taxon>
    </lineage>
</organism>
<keyword evidence="1" id="KW-0732">Signal</keyword>
<dbReference type="AlphaFoldDB" id="A0A0F5J9B9"/>
<dbReference type="RefSeq" id="WP_028726761.1">
    <property type="nucleotide sequence ID" value="NZ_AUAE01000010.1"/>
</dbReference>
<evidence type="ECO:0000256" key="1">
    <source>
        <dbReference type="SAM" id="SignalP"/>
    </source>
</evidence>
<gene>
    <name evidence="2" type="ORF">HMPREF1536_03588</name>
</gene>
<evidence type="ECO:0008006" key="4">
    <source>
        <dbReference type="Google" id="ProtNLM"/>
    </source>
</evidence>
<evidence type="ECO:0000313" key="3">
    <source>
        <dbReference type="Proteomes" id="UP000033035"/>
    </source>
</evidence>
<comment type="caution">
    <text evidence="2">The sequence shown here is derived from an EMBL/GenBank/DDBJ whole genome shotgun (WGS) entry which is preliminary data.</text>
</comment>
<dbReference type="Proteomes" id="UP000033035">
    <property type="component" value="Unassembled WGS sequence"/>
</dbReference>